<dbReference type="Gene3D" id="3.40.50.300">
    <property type="entry name" value="P-loop containing nucleotide triphosphate hydrolases"/>
    <property type="match status" value="1"/>
</dbReference>
<keyword evidence="5" id="KW-1185">Reference proteome</keyword>
<evidence type="ECO:0000259" key="3">
    <source>
        <dbReference type="PROSITE" id="PS50837"/>
    </source>
</evidence>
<dbReference type="Pfam" id="PF05729">
    <property type="entry name" value="NACHT"/>
    <property type="match status" value="1"/>
</dbReference>
<feature type="transmembrane region" description="Helical" evidence="2">
    <location>
        <begin position="444"/>
        <end position="462"/>
    </location>
</feature>
<gene>
    <name evidence="4" type="ORF">GCM10009745_34480</name>
</gene>
<feature type="transmembrane region" description="Helical" evidence="2">
    <location>
        <begin position="474"/>
        <end position="499"/>
    </location>
</feature>
<evidence type="ECO:0000313" key="4">
    <source>
        <dbReference type="EMBL" id="GAA1686898.1"/>
    </source>
</evidence>
<protein>
    <submittedName>
        <fullName evidence="4">NACHT domain-containing protein</fullName>
    </submittedName>
</protein>
<dbReference type="SUPFAM" id="SSF52540">
    <property type="entry name" value="P-loop containing nucleoside triphosphate hydrolases"/>
    <property type="match status" value="1"/>
</dbReference>
<dbReference type="EMBL" id="BAAANF010000011">
    <property type="protein sequence ID" value="GAA1686898.1"/>
    <property type="molecule type" value="Genomic_DNA"/>
</dbReference>
<feature type="region of interest" description="Disordered" evidence="1">
    <location>
        <begin position="665"/>
        <end position="687"/>
    </location>
</feature>
<dbReference type="InterPro" id="IPR027417">
    <property type="entry name" value="P-loop_NTPase"/>
</dbReference>
<evidence type="ECO:0000256" key="2">
    <source>
        <dbReference type="SAM" id="Phobius"/>
    </source>
</evidence>
<keyword evidence="2" id="KW-0472">Membrane</keyword>
<keyword evidence="2" id="KW-1133">Transmembrane helix</keyword>
<dbReference type="RefSeq" id="WP_344152270.1">
    <property type="nucleotide sequence ID" value="NZ_BAAANF010000011.1"/>
</dbReference>
<dbReference type="InterPro" id="IPR007111">
    <property type="entry name" value="NACHT_NTPase"/>
</dbReference>
<reference evidence="5" key="1">
    <citation type="journal article" date="2019" name="Int. J. Syst. Evol. Microbiol.">
        <title>The Global Catalogue of Microorganisms (GCM) 10K type strain sequencing project: providing services to taxonomists for standard genome sequencing and annotation.</title>
        <authorList>
            <consortium name="The Broad Institute Genomics Platform"/>
            <consortium name="The Broad Institute Genome Sequencing Center for Infectious Disease"/>
            <person name="Wu L."/>
            <person name="Ma J."/>
        </authorList>
    </citation>
    <scope>NUCLEOTIDE SEQUENCE [LARGE SCALE GENOMIC DNA]</scope>
    <source>
        <strain evidence="5">JCM 14307</strain>
    </source>
</reference>
<feature type="domain" description="NACHT" evidence="3">
    <location>
        <begin position="129"/>
        <end position="240"/>
    </location>
</feature>
<accession>A0ABP4TEV2</accession>
<evidence type="ECO:0000256" key="1">
    <source>
        <dbReference type="SAM" id="MobiDB-lite"/>
    </source>
</evidence>
<feature type="transmembrane region" description="Helical" evidence="2">
    <location>
        <begin position="33"/>
        <end position="50"/>
    </location>
</feature>
<name>A0ABP4TEV2_9ACTN</name>
<feature type="transmembrane region" description="Helical" evidence="2">
    <location>
        <begin position="415"/>
        <end position="438"/>
    </location>
</feature>
<feature type="transmembrane region" description="Helical" evidence="2">
    <location>
        <begin position="505"/>
        <end position="523"/>
    </location>
</feature>
<dbReference type="PROSITE" id="PS50837">
    <property type="entry name" value="NACHT"/>
    <property type="match status" value="1"/>
</dbReference>
<organism evidence="4 5">
    <name type="scientific">Kribbella yunnanensis</name>
    <dbReference type="NCBI Taxonomy" id="190194"/>
    <lineage>
        <taxon>Bacteria</taxon>
        <taxon>Bacillati</taxon>
        <taxon>Actinomycetota</taxon>
        <taxon>Actinomycetes</taxon>
        <taxon>Propionibacteriales</taxon>
        <taxon>Kribbellaceae</taxon>
        <taxon>Kribbella</taxon>
    </lineage>
</organism>
<proteinExistence type="predicted"/>
<sequence length="687" mass="74806">MARKVLGAFLCAALMAAGVLVLRELTASPIVDILGLVATVGFAIAGFWLTPGTPGTSDVDSLTEQLRGRLDGQNNGDRKANQLNEEHLPVRWSAAAVDLMDSDGRKVMRSSLAGEWDDVTEQFLRLRRRRWVILGEGGAGKSGLLLELMQQLLKAPDRIGGRVPVLVPLSAWDVRKDVDDFLADFLLDTYSGLKFSRGRKKDDRRADLLRLVRERVLPMFDGLDEMPAPRRVTALELLSEHDREFQFVLTSRPEEYGDAVRGRHGRLGVAGTAVVEIQPLLVDDIVKYLRDVRDSAPEAWAAELREHKPLADALSTPLMVWLASVTFAGDPGALTGQGVTAKQIKEKVFKALIPARFTKHPRWGPNARTWDVQAVTRWITYLARDVDRRRRTKTSGETADDLISWWRLADAAEPVVGRLAALTALLTTGVGVGIGVGYLFSPEIGLFFGVAVGTVIGVSAAHSRLKPTTVEFRFGGRFVVGLAGGLLVGLVGGGAVFVLQHDLSAVWALAGFGLPLGIVYGLTSTVKVEDAVSPAGVLKRERMFVLAYFIAYGLACAIACWILSGPVLALSLGIFAGLSGGMFNGLPWAVVHLLFKSEDVDPSAGAVAWFRFFLAKLLWRSHTPVDLPWRLLTFLEDARRRGILQQSGASYRFRHVDYVDWLVKESGPATPGNPDHESPDSAGAGGR</sequence>
<feature type="transmembrane region" description="Helical" evidence="2">
    <location>
        <begin position="570"/>
        <end position="595"/>
    </location>
</feature>
<feature type="transmembrane region" description="Helical" evidence="2">
    <location>
        <begin position="544"/>
        <end position="564"/>
    </location>
</feature>
<dbReference type="Proteomes" id="UP001500280">
    <property type="component" value="Unassembled WGS sequence"/>
</dbReference>
<comment type="caution">
    <text evidence="4">The sequence shown here is derived from an EMBL/GenBank/DDBJ whole genome shotgun (WGS) entry which is preliminary data.</text>
</comment>
<evidence type="ECO:0000313" key="5">
    <source>
        <dbReference type="Proteomes" id="UP001500280"/>
    </source>
</evidence>
<keyword evidence="2" id="KW-0812">Transmembrane</keyword>